<gene>
    <name evidence="8" type="ORF">H5410_028133</name>
</gene>
<keyword evidence="4" id="KW-0804">Transcription</keyword>
<dbReference type="Proteomes" id="UP000824120">
    <property type="component" value="Chromosome 5"/>
</dbReference>
<dbReference type="PROSITE" id="PS50863">
    <property type="entry name" value="B3"/>
    <property type="match status" value="1"/>
</dbReference>
<dbReference type="EMBL" id="JACXVP010000005">
    <property type="protein sequence ID" value="KAG5606641.1"/>
    <property type="molecule type" value="Genomic_DNA"/>
</dbReference>
<evidence type="ECO:0000256" key="4">
    <source>
        <dbReference type="ARBA" id="ARBA00023163"/>
    </source>
</evidence>
<dbReference type="PANTHER" id="PTHR31920:SF135">
    <property type="entry name" value="B3 DOMAIN-CONTAINING PROTEIN OS03G0621600-RELATED"/>
    <property type="match status" value="1"/>
</dbReference>
<proteinExistence type="predicted"/>
<reference evidence="8 9" key="1">
    <citation type="submission" date="2020-09" db="EMBL/GenBank/DDBJ databases">
        <title>De no assembly of potato wild relative species, Solanum commersonii.</title>
        <authorList>
            <person name="Cho K."/>
        </authorList>
    </citation>
    <scope>NUCLEOTIDE SEQUENCE [LARGE SCALE GENOMIC DNA]</scope>
    <source>
        <strain evidence="8">LZ3.2</strain>
        <tissue evidence="8">Leaf</tissue>
    </source>
</reference>
<dbReference type="AlphaFoldDB" id="A0A9J5Z172"/>
<evidence type="ECO:0000259" key="7">
    <source>
        <dbReference type="PROSITE" id="PS50863"/>
    </source>
</evidence>
<protein>
    <recommendedName>
        <fullName evidence="7">TF-B3 domain-containing protein</fullName>
    </recommendedName>
</protein>
<dbReference type="Gene3D" id="2.40.330.10">
    <property type="entry name" value="DNA-binding pseudobarrel domain"/>
    <property type="match status" value="2"/>
</dbReference>
<evidence type="ECO:0000256" key="2">
    <source>
        <dbReference type="ARBA" id="ARBA00023015"/>
    </source>
</evidence>
<dbReference type="SMART" id="SM01019">
    <property type="entry name" value="B3"/>
    <property type="match status" value="2"/>
</dbReference>
<evidence type="ECO:0000313" key="9">
    <source>
        <dbReference type="Proteomes" id="UP000824120"/>
    </source>
</evidence>
<dbReference type="InterPro" id="IPR015300">
    <property type="entry name" value="DNA-bd_pseudobarrel_sf"/>
</dbReference>
<accession>A0A9J5Z172</accession>
<evidence type="ECO:0000256" key="6">
    <source>
        <dbReference type="SAM" id="MobiDB-lite"/>
    </source>
</evidence>
<keyword evidence="3" id="KW-0238">DNA-binding</keyword>
<feature type="compositionally biased region" description="Basic and acidic residues" evidence="6">
    <location>
        <begin position="146"/>
        <end position="158"/>
    </location>
</feature>
<feature type="non-terminal residue" evidence="8">
    <location>
        <position position="1"/>
    </location>
</feature>
<dbReference type="InterPro" id="IPR003340">
    <property type="entry name" value="B3_DNA-bd"/>
</dbReference>
<keyword evidence="5" id="KW-0539">Nucleus</keyword>
<organism evidence="8 9">
    <name type="scientific">Solanum commersonii</name>
    <name type="common">Commerson's wild potato</name>
    <name type="synonym">Commerson's nightshade</name>
    <dbReference type="NCBI Taxonomy" id="4109"/>
    <lineage>
        <taxon>Eukaryota</taxon>
        <taxon>Viridiplantae</taxon>
        <taxon>Streptophyta</taxon>
        <taxon>Embryophyta</taxon>
        <taxon>Tracheophyta</taxon>
        <taxon>Spermatophyta</taxon>
        <taxon>Magnoliopsida</taxon>
        <taxon>eudicotyledons</taxon>
        <taxon>Gunneridae</taxon>
        <taxon>Pentapetalae</taxon>
        <taxon>asterids</taxon>
        <taxon>lamiids</taxon>
        <taxon>Solanales</taxon>
        <taxon>Solanaceae</taxon>
        <taxon>Solanoideae</taxon>
        <taxon>Solaneae</taxon>
        <taxon>Solanum</taxon>
    </lineage>
</organism>
<dbReference type="PANTHER" id="PTHR31920">
    <property type="entry name" value="B3 DOMAIN-CONTAINING"/>
    <property type="match status" value="1"/>
</dbReference>
<dbReference type="GO" id="GO:0003677">
    <property type="term" value="F:DNA binding"/>
    <property type="evidence" value="ECO:0007669"/>
    <property type="project" value="UniProtKB-KW"/>
</dbReference>
<dbReference type="InterPro" id="IPR050655">
    <property type="entry name" value="Plant_B3_domain"/>
</dbReference>
<comment type="caution">
    <text evidence="8">The sequence shown here is derived from an EMBL/GenBank/DDBJ whole genome shotgun (WGS) entry which is preliminary data.</text>
</comment>
<dbReference type="SUPFAM" id="SSF101936">
    <property type="entry name" value="DNA-binding pseudobarrel domain"/>
    <property type="match status" value="2"/>
</dbReference>
<keyword evidence="9" id="KW-1185">Reference proteome</keyword>
<feature type="domain" description="TF-B3" evidence="7">
    <location>
        <begin position="16"/>
        <end position="109"/>
    </location>
</feature>
<dbReference type="OrthoDB" id="1094641at2759"/>
<sequence length="367" mass="43385">MGRSDLSINVRNCIFHFKLTNNNSVEGSNFTKLQTGYTDYKNGILPRNIFLRNWFGNMWPIGVTKTEKDIYFEYGWKKFIEANIVERGDFFILYYDGTRIFYFKLFGRNGCEKKGVGGLKLIVKEEEAEEMNVEHQKSVEPKMNTRARDSKNISSSDVRDENNMRFQKKMLIRKKKTKKKKKMMMMMMNTKRGGRERKDWHIQQNDTAFQSYMQKCDCWQEVDVQLSQKNPYFVIKIHPNRRNHLYVMADAVKDYQLELPSRMTNHDSPGKEFEAKLKIWQDGRIWLIGGWHSLCKWNFVEKNDKCICEFVREKYIKGLYLQVHVVHEGEGNHLGLVFEIIFTQKSLDAAHHLVPLIGHATCQIVHL</sequence>
<comment type="subcellular location">
    <subcellularLocation>
        <location evidence="1">Nucleus</location>
    </subcellularLocation>
</comment>
<dbReference type="GO" id="GO:0005634">
    <property type="term" value="C:nucleus"/>
    <property type="evidence" value="ECO:0007669"/>
    <property type="project" value="UniProtKB-SubCell"/>
</dbReference>
<evidence type="ECO:0000256" key="1">
    <source>
        <dbReference type="ARBA" id="ARBA00004123"/>
    </source>
</evidence>
<evidence type="ECO:0000313" key="8">
    <source>
        <dbReference type="EMBL" id="KAG5606641.1"/>
    </source>
</evidence>
<evidence type="ECO:0000256" key="5">
    <source>
        <dbReference type="ARBA" id="ARBA00023242"/>
    </source>
</evidence>
<feature type="region of interest" description="Disordered" evidence="6">
    <location>
        <begin position="132"/>
        <end position="158"/>
    </location>
</feature>
<name>A0A9J5Z172_SOLCO</name>
<evidence type="ECO:0000256" key="3">
    <source>
        <dbReference type="ARBA" id="ARBA00023125"/>
    </source>
</evidence>
<dbReference type="Pfam" id="PF02362">
    <property type="entry name" value="B3"/>
    <property type="match status" value="1"/>
</dbReference>
<keyword evidence="2" id="KW-0805">Transcription regulation</keyword>